<evidence type="ECO:0000313" key="11">
    <source>
        <dbReference type="Proteomes" id="UP000265489"/>
    </source>
</evidence>
<comment type="catalytic activity">
    <reaction evidence="7">
        <text>diphosphate + H2O = 2 phosphate + H(+)</text>
        <dbReference type="Rhea" id="RHEA:24576"/>
        <dbReference type="ChEBI" id="CHEBI:15377"/>
        <dbReference type="ChEBI" id="CHEBI:15378"/>
        <dbReference type="ChEBI" id="CHEBI:33019"/>
        <dbReference type="ChEBI" id="CHEBI:43474"/>
        <dbReference type="EC" id="3.6.1.1"/>
    </reaction>
</comment>
<dbReference type="InterPro" id="IPR046342">
    <property type="entry name" value="CBS_dom_sf"/>
</dbReference>
<dbReference type="GO" id="GO:0004427">
    <property type="term" value="F:inorganic diphosphate phosphatase activity"/>
    <property type="evidence" value="ECO:0007669"/>
    <property type="project" value="UniProtKB-EC"/>
</dbReference>
<evidence type="ECO:0000256" key="7">
    <source>
        <dbReference type="ARBA" id="ARBA00047820"/>
    </source>
</evidence>
<dbReference type="Gene3D" id="3.90.1640.10">
    <property type="entry name" value="inorganic pyrophosphatase (n-terminal core)"/>
    <property type="match status" value="1"/>
</dbReference>
<dbReference type="SUPFAM" id="SSF64182">
    <property type="entry name" value="DHH phosphoesterases"/>
    <property type="match status" value="1"/>
</dbReference>
<evidence type="ECO:0000256" key="6">
    <source>
        <dbReference type="ARBA" id="ARBA00032535"/>
    </source>
</evidence>
<dbReference type="PROSITE" id="PS51371">
    <property type="entry name" value="CBS"/>
    <property type="match status" value="2"/>
</dbReference>
<dbReference type="PANTHER" id="PTHR12112">
    <property type="entry name" value="BNIP - RELATED"/>
    <property type="match status" value="1"/>
</dbReference>
<comment type="cofactor">
    <cofactor evidence="1">
        <name>Mn(2+)</name>
        <dbReference type="ChEBI" id="CHEBI:29035"/>
    </cofactor>
</comment>
<reference evidence="10 11" key="1">
    <citation type="submission" date="2018-08" db="EMBL/GenBank/DDBJ databases">
        <title>A genome reference for cultivated species of the human gut microbiota.</title>
        <authorList>
            <person name="Zou Y."/>
            <person name="Xue W."/>
            <person name="Luo G."/>
        </authorList>
    </citation>
    <scope>NUCLEOTIDE SEQUENCE [LARGE SCALE GENOMIC DNA]</scope>
    <source>
        <strain evidence="10 11">AF15-20</strain>
    </source>
</reference>
<dbReference type="Gene3D" id="3.10.580.10">
    <property type="entry name" value="CBS-domain"/>
    <property type="match status" value="1"/>
</dbReference>
<feature type="domain" description="CBS" evidence="9">
    <location>
        <begin position="73"/>
        <end position="129"/>
    </location>
</feature>
<dbReference type="Pfam" id="PF02833">
    <property type="entry name" value="DHHA2"/>
    <property type="match status" value="1"/>
</dbReference>
<dbReference type="InterPro" id="IPR010766">
    <property type="entry name" value="DRTGG"/>
</dbReference>
<dbReference type="InterPro" id="IPR004097">
    <property type="entry name" value="DHHA2"/>
</dbReference>
<name>A0A395W9F2_9FIRM</name>
<dbReference type="SMART" id="SM00116">
    <property type="entry name" value="CBS"/>
    <property type="match status" value="2"/>
</dbReference>
<dbReference type="SUPFAM" id="SSF54631">
    <property type="entry name" value="CBS-domain pair"/>
    <property type="match status" value="1"/>
</dbReference>
<evidence type="ECO:0000256" key="5">
    <source>
        <dbReference type="ARBA" id="ARBA00023211"/>
    </source>
</evidence>
<protein>
    <recommendedName>
        <fullName evidence="2">inorganic diphosphatase</fullName>
        <ecNumber evidence="2">3.6.1.1</ecNumber>
    </recommendedName>
    <alternativeName>
        <fullName evidence="6">Pyrophosphate phospho-hydrolase</fullName>
    </alternativeName>
</protein>
<dbReference type="Pfam" id="PF01368">
    <property type="entry name" value="DHH"/>
    <property type="match status" value="1"/>
</dbReference>
<dbReference type="NCBIfam" id="NF011443">
    <property type="entry name" value="PRK14869.1-5"/>
    <property type="match status" value="1"/>
</dbReference>
<evidence type="ECO:0000259" key="9">
    <source>
        <dbReference type="PROSITE" id="PS51371"/>
    </source>
</evidence>
<dbReference type="PANTHER" id="PTHR12112:SF22">
    <property type="entry name" value="MANGANESE-DEPENDENT INORGANIC PYROPHOSPHATASE-RELATED"/>
    <property type="match status" value="1"/>
</dbReference>
<comment type="caution">
    <text evidence="10">The sequence shown here is derived from an EMBL/GenBank/DDBJ whole genome shotgun (WGS) entry which is preliminary data.</text>
</comment>
<dbReference type="InterPro" id="IPR038222">
    <property type="entry name" value="DHHA2_dom_sf"/>
</dbReference>
<dbReference type="InterPro" id="IPR001667">
    <property type="entry name" value="DDH_dom"/>
</dbReference>
<dbReference type="Proteomes" id="UP000265489">
    <property type="component" value="Unassembled WGS sequence"/>
</dbReference>
<evidence type="ECO:0000256" key="2">
    <source>
        <dbReference type="ARBA" id="ARBA00012146"/>
    </source>
</evidence>
<dbReference type="GO" id="GO:0046872">
    <property type="term" value="F:metal ion binding"/>
    <property type="evidence" value="ECO:0007669"/>
    <property type="project" value="UniProtKB-KW"/>
</dbReference>
<dbReference type="InterPro" id="IPR038763">
    <property type="entry name" value="DHH_sf"/>
</dbReference>
<dbReference type="Pfam" id="PF00571">
    <property type="entry name" value="CBS"/>
    <property type="match status" value="2"/>
</dbReference>
<evidence type="ECO:0000256" key="1">
    <source>
        <dbReference type="ARBA" id="ARBA00001936"/>
    </source>
</evidence>
<sequence>MSLPIYVIGHKNPDTDSICAALALAELKRQTGINATAARLGTLNPETKFILDKLNVSMPVLLTTARSTLEEIEIDEAVTIEEGQTIRRAWDLCLENHVKTLYVVDDKNEYKGMVTLGDVSKVQMQDLNITSELLKETPLENLVASVKGSFILKGNLERSGFVRIADKRLMERDLKGAIMVLNDHEDSMIKSMAKGCAVIVVAENFVPNSYIIEMAKQMGVTLISTPYNIMKIIQMIYRSIPVELIMTPASKVIRFNKSEYVEDVEREMLKTRHSSYPVVFQNKILGSVARYNLLKAEKKRFILVDHNEKKQSISDIETADIVEIVDHHRIGDIETDRPIVFRNMIVGSSCTIVGLMYSEYGVKMPETIAKLIAYGMISDTMNFNSPTCTSIDHTLAKRLSSEYDIDFDAMAKELFENTATIRGKEFKNILYNDVKEYMLSGYHIAVSQVFTFDLSIVDEIKEDFLKYMEEQNKVHEYDLMLMVITNVEGRGSRFLYVGKLSYFVRDVVEEFKDQGFVSRKKQIVPRLAQELA</sequence>
<dbReference type="GeneID" id="66578606"/>
<dbReference type="AlphaFoldDB" id="A0A395W9F2"/>
<dbReference type="InterPro" id="IPR000644">
    <property type="entry name" value="CBS_dom"/>
</dbReference>
<keyword evidence="3" id="KW-0479">Metal-binding</keyword>
<evidence type="ECO:0000256" key="4">
    <source>
        <dbReference type="ARBA" id="ARBA00022801"/>
    </source>
</evidence>
<dbReference type="SUPFAM" id="SSF75138">
    <property type="entry name" value="HprK N-terminal domain-like"/>
    <property type="match status" value="1"/>
</dbReference>
<dbReference type="RefSeq" id="WP_118324572.1">
    <property type="nucleotide sequence ID" value="NZ_CATXNH010000002.1"/>
</dbReference>
<dbReference type="SMART" id="SM01131">
    <property type="entry name" value="DHHA2"/>
    <property type="match status" value="1"/>
</dbReference>
<dbReference type="Pfam" id="PF07085">
    <property type="entry name" value="DRTGG"/>
    <property type="match status" value="1"/>
</dbReference>
<keyword evidence="5" id="KW-0464">Manganese</keyword>
<keyword evidence="4" id="KW-0378">Hydrolase</keyword>
<proteinExistence type="predicted"/>
<feature type="domain" description="CBS" evidence="9">
    <location>
        <begin position="246"/>
        <end position="304"/>
    </location>
</feature>
<dbReference type="EMBL" id="QRYQ01000002">
    <property type="protein sequence ID" value="RGU93801.1"/>
    <property type="molecule type" value="Genomic_DNA"/>
</dbReference>
<accession>A0A395W9F2</accession>
<evidence type="ECO:0000256" key="3">
    <source>
        <dbReference type="ARBA" id="ARBA00022723"/>
    </source>
</evidence>
<evidence type="ECO:0000256" key="8">
    <source>
        <dbReference type="PROSITE-ProRule" id="PRU00703"/>
    </source>
</evidence>
<dbReference type="Gene3D" id="3.10.310.20">
    <property type="entry name" value="DHHA2 domain"/>
    <property type="match status" value="1"/>
</dbReference>
<dbReference type="EC" id="3.6.1.1" evidence="2"/>
<dbReference type="InterPro" id="IPR028979">
    <property type="entry name" value="Ser_kin/Pase_Hpr-like_N_sf"/>
</dbReference>
<keyword evidence="8" id="KW-0129">CBS domain</keyword>
<evidence type="ECO:0000313" key="10">
    <source>
        <dbReference type="EMBL" id="RGU93801.1"/>
    </source>
</evidence>
<dbReference type="Gene3D" id="3.40.1390.20">
    <property type="entry name" value="HprK N-terminal domain-like"/>
    <property type="match status" value="1"/>
</dbReference>
<dbReference type="GO" id="GO:0005737">
    <property type="term" value="C:cytoplasm"/>
    <property type="evidence" value="ECO:0007669"/>
    <property type="project" value="InterPro"/>
</dbReference>
<organism evidence="10 11">
    <name type="scientific">Holdemanella biformis</name>
    <dbReference type="NCBI Taxonomy" id="1735"/>
    <lineage>
        <taxon>Bacteria</taxon>
        <taxon>Bacillati</taxon>
        <taxon>Bacillota</taxon>
        <taxon>Erysipelotrichia</taxon>
        <taxon>Erysipelotrichales</taxon>
        <taxon>Erysipelotrichaceae</taxon>
        <taxon>Holdemanella</taxon>
    </lineage>
</organism>
<gene>
    <name evidence="10" type="ORF">DWW32_01965</name>
</gene>